<evidence type="ECO:0000256" key="1">
    <source>
        <dbReference type="ARBA" id="ARBA00001971"/>
    </source>
</evidence>
<dbReference type="GO" id="GO:0005506">
    <property type="term" value="F:iron ion binding"/>
    <property type="evidence" value="ECO:0007669"/>
    <property type="project" value="InterPro"/>
</dbReference>
<keyword evidence="6" id="KW-0408">Iron</keyword>
<dbReference type="SUPFAM" id="SSF48264">
    <property type="entry name" value="Cytochrome P450"/>
    <property type="match status" value="1"/>
</dbReference>
<evidence type="ECO:0000256" key="3">
    <source>
        <dbReference type="ARBA" id="ARBA00022617"/>
    </source>
</evidence>
<evidence type="ECO:0000256" key="6">
    <source>
        <dbReference type="ARBA" id="ARBA00023004"/>
    </source>
</evidence>
<dbReference type="STRING" id="930992.A0A0D0A902"/>
<comment type="similarity">
    <text evidence="2">Belongs to the cytochrome P450 family.</text>
</comment>
<feature type="non-terminal residue" evidence="8">
    <location>
        <position position="175"/>
    </location>
</feature>
<dbReference type="PANTHER" id="PTHR46300:SF7">
    <property type="entry name" value="P450, PUTATIVE (EUROFUNG)-RELATED"/>
    <property type="match status" value="1"/>
</dbReference>
<keyword evidence="4" id="KW-0479">Metal-binding</keyword>
<evidence type="ECO:0000256" key="5">
    <source>
        <dbReference type="ARBA" id="ARBA00023002"/>
    </source>
</evidence>
<dbReference type="InterPro" id="IPR036396">
    <property type="entry name" value="Cyt_P450_sf"/>
</dbReference>
<keyword evidence="7" id="KW-0503">Monooxygenase</keyword>
<dbReference type="Gene3D" id="1.10.630.10">
    <property type="entry name" value="Cytochrome P450"/>
    <property type="match status" value="1"/>
</dbReference>
<evidence type="ECO:0000256" key="4">
    <source>
        <dbReference type="ARBA" id="ARBA00022723"/>
    </source>
</evidence>
<dbReference type="OrthoDB" id="2789670at2759"/>
<proteinExistence type="inferred from homology"/>
<reference evidence="9" key="2">
    <citation type="submission" date="2015-01" db="EMBL/GenBank/DDBJ databases">
        <title>Evolutionary Origins and Diversification of the Mycorrhizal Mutualists.</title>
        <authorList>
            <consortium name="DOE Joint Genome Institute"/>
            <consortium name="Mycorrhizal Genomics Consortium"/>
            <person name="Kohler A."/>
            <person name="Kuo A."/>
            <person name="Nagy L.G."/>
            <person name="Floudas D."/>
            <person name="Copeland A."/>
            <person name="Barry K.W."/>
            <person name="Cichocki N."/>
            <person name="Veneault-Fourrey C."/>
            <person name="LaButti K."/>
            <person name="Lindquist E.A."/>
            <person name="Lipzen A."/>
            <person name="Lundell T."/>
            <person name="Morin E."/>
            <person name="Murat C."/>
            <person name="Riley R."/>
            <person name="Ohm R."/>
            <person name="Sun H."/>
            <person name="Tunlid A."/>
            <person name="Henrissat B."/>
            <person name="Grigoriev I.V."/>
            <person name="Hibbett D.S."/>
            <person name="Martin F."/>
        </authorList>
    </citation>
    <scope>NUCLEOTIDE SEQUENCE [LARGE SCALE GENOMIC DNA]</scope>
    <source>
        <strain evidence="9">UH-Slu-Lm8-n1</strain>
    </source>
</reference>
<name>A0A0D0A902_9AGAM</name>
<keyword evidence="3" id="KW-0349">Heme</keyword>
<dbReference type="GO" id="GO:0016705">
    <property type="term" value="F:oxidoreductase activity, acting on paired donors, with incorporation or reduction of molecular oxygen"/>
    <property type="evidence" value="ECO:0007669"/>
    <property type="project" value="InterPro"/>
</dbReference>
<organism evidence="8 9">
    <name type="scientific">Suillus luteus UH-Slu-Lm8-n1</name>
    <dbReference type="NCBI Taxonomy" id="930992"/>
    <lineage>
        <taxon>Eukaryota</taxon>
        <taxon>Fungi</taxon>
        <taxon>Dikarya</taxon>
        <taxon>Basidiomycota</taxon>
        <taxon>Agaricomycotina</taxon>
        <taxon>Agaricomycetes</taxon>
        <taxon>Agaricomycetidae</taxon>
        <taxon>Boletales</taxon>
        <taxon>Suillineae</taxon>
        <taxon>Suillaceae</taxon>
        <taxon>Suillus</taxon>
    </lineage>
</organism>
<keyword evidence="5" id="KW-0560">Oxidoreductase</keyword>
<dbReference type="HOGENOM" id="CLU_1533576_0_0_1"/>
<dbReference type="InterPro" id="IPR050364">
    <property type="entry name" value="Cytochrome_P450_fung"/>
</dbReference>
<gene>
    <name evidence="8" type="ORF">CY34DRAFT_785483</name>
</gene>
<reference evidence="8 9" key="1">
    <citation type="submission" date="2014-04" db="EMBL/GenBank/DDBJ databases">
        <authorList>
            <consortium name="DOE Joint Genome Institute"/>
            <person name="Kuo A."/>
            <person name="Ruytinx J."/>
            <person name="Rineau F."/>
            <person name="Colpaert J."/>
            <person name="Kohler A."/>
            <person name="Nagy L.G."/>
            <person name="Floudas D."/>
            <person name="Copeland A."/>
            <person name="Barry K.W."/>
            <person name="Cichocki N."/>
            <person name="Veneault-Fourrey C."/>
            <person name="LaButti K."/>
            <person name="Lindquist E.A."/>
            <person name="Lipzen A."/>
            <person name="Lundell T."/>
            <person name="Morin E."/>
            <person name="Murat C."/>
            <person name="Sun H."/>
            <person name="Tunlid A."/>
            <person name="Henrissat B."/>
            <person name="Grigoriev I.V."/>
            <person name="Hibbett D.S."/>
            <person name="Martin F."/>
            <person name="Nordberg H.P."/>
            <person name="Cantor M.N."/>
            <person name="Hua S.X."/>
        </authorList>
    </citation>
    <scope>NUCLEOTIDE SEQUENCE [LARGE SCALE GENOMIC DNA]</scope>
    <source>
        <strain evidence="8 9">UH-Slu-Lm8-n1</strain>
    </source>
</reference>
<evidence type="ECO:0000256" key="2">
    <source>
        <dbReference type="ARBA" id="ARBA00010617"/>
    </source>
</evidence>
<dbReference type="AlphaFoldDB" id="A0A0D0A902"/>
<dbReference type="PANTHER" id="PTHR46300">
    <property type="entry name" value="P450, PUTATIVE (EUROFUNG)-RELATED-RELATED"/>
    <property type="match status" value="1"/>
</dbReference>
<evidence type="ECO:0000313" key="9">
    <source>
        <dbReference type="Proteomes" id="UP000054485"/>
    </source>
</evidence>
<keyword evidence="9" id="KW-1185">Reference proteome</keyword>
<comment type="cofactor">
    <cofactor evidence="1">
        <name>heme</name>
        <dbReference type="ChEBI" id="CHEBI:30413"/>
    </cofactor>
</comment>
<sequence length="175" mass="19627">MSAVYDHDTKPNDPLVSMIRGAMDSVIHAETPDKAAIIDSYPALTSIPAWFPGASFKCHALELKSVLKDMIETPFEYALDRIVSTYHLRCAMLYSGLANNVALEQPLNNCALQTHSTLLVFIQAMVLNPEVQKRAQAEIDRVVGTGRLPDWVSYGQLVRAWSILRAFSRRARWTH</sequence>
<protein>
    <submittedName>
        <fullName evidence="8">Unplaced genomic scaffold CY34scaffold_596, whole genome shotgun sequence</fullName>
    </submittedName>
</protein>
<accession>A0A0D0A902</accession>
<dbReference type="Proteomes" id="UP000054485">
    <property type="component" value="Unassembled WGS sequence"/>
</dbReference>
<dbReference type="InParanoid" id="A0A0D0A902"/>
<dbReference type="EMBL" id="KN835727">
    <property type="protein sequence ID" value="KIK34619.1"/>
    <property type="molecule type" value="Genomic_DNA"/>
</dbReference>
<dbReference type="GO" id="GO:0004497">
    <property type="term" value="F:monooxygenase activity"/>
    <property type="evidence" value="ECO:0007669"/>
    <property type="project" value="UniProtKB-KW"/>
</dbReference>
<evidence type="ECO:0000313" key="8">
    <source>
        <dbReference type="EMBL" id="KIK34619.1"/>
    </source>
</evidence>
<dbReference type="GO" id="GO:0020037">
    <property type="term" value="F:heme binding"/>
    <property type="evidence" value="ECO:0007669"/>
    <property type="project" value="InterPro"/>
</dbReference>
<evidence type="ECO:0000256" key="7">
    <source>
        <dbReference type="ARBA" id="ARBA00023033"/>
    </source>
</evidence>